<evidence type="ECO:0000256" key="2">
    <source>
        <dbReference type="ARBA" id="ARBA00022741"/>
    </source>
</evidence>
<reference evidence="11" key="2">
    <citation type="submission" date="2023-06" db="EMBL/GenBank/DDBJ databases">
        <authorList>
            <person name="Zeman M."/>
            <person name="Kubasova T."/>
            <person name="Jahodarova E."/>
            <person name="Nykrynova M."/>
            <person name="Rychlik I."/>
        </authorList>
    </citation>
    <scope>NUCLEOTIDE SEQUENCE</scope>
    <source>
        <strain evidence="11">ET39</strain>
    </source>
</reference>
<dbReference type="HAMAP" id="MF_00092">
    <property type="entry name" value="MutS2"/>
    <property type="match status" value="1"/>
</dbReference>
<keyword evidence="5 7" id="KW-0694">RNA-binding</keyword>
<dbReference type="SMART" id="SM00533">
    <property type="entry name" value="MUTSd"/>
    <property type="match status" value="1"/>
</dbReference>
<keyword evidence="1 7" id="KW-0699">rRNA-binding</keyword>
<comment type="function">
    <text evidence="7">Endonuclease that is involved in the suppression of homologous recombination and thus may have a key role in the control of bacterial genetic diversity.</text>
</comment>
<organism evidence="11 12">
    <name type="scientific">Amedibacillus dolichus</name>
    <dbReference type="NCBI Taxonomy" id="31971"/>
    <lineage>
        <taxon>Bacteria</taxon>
        <taxon>Bacillati</taxon>
        <taxon>Bacillota</taxon>
        <taxon>Erysipelotrichia</taxon>
        <taxon>Erysipelotrichales</taxon>
        <taxon>Erysipelotrichaceae</taxon>
        <taxon>Amedibacillus</taxon>
    </lineage>
</organism>
<evidence type="ECO:0000256" key="6">
    <source>
        <dbReference type="ARBA" id="ARBA00023125"/>
    </source>
</evidence>
<dbReference type="SMART" id="SM00534">
    <property type="entry name" value="MUTSac"/>
    <property type="match status" value="1"/>
</dbReference>
<evidence type="ECO:0000313" key="12">
    <source>
        <dbReference type="Proteomes" id="UP001529340"/>
    </source>
</evidence>
<protein>
    <recommendedName>
        <fullName evidence="7">Endonuclease MutS2</fullName>
        <ecNumber evidence="7">3.1.-.-</ecNumber>
    </recommendedName>
    <alternativeName>
        <fullName evidence="7">Ribosome-associated protein quality control-upstream factor</fullName>
        <shortName evidence="7">RQC-upstream factor</shortName>
        <shortName evidence="7">RqcU</shortName>
        <ecNumber evidence="7">3.6.4.-</ecNumber>
    </alternativeName>
</protein>
<comment type="subunit">
    <text evidence="7">Homodimer. Binds to stalled ribosomes, contacting rRNA.</text>
</comment>
<feature type="binding site" evidence="7">
    <location>
        <begin position="331"/>
        <end position="338"/>
    </location>
    <ligand>
        <name>ATP</name>
        <dbReference type="ChEBI" id="CHEBI:30616"/>
    </ligand>
</feature>
<comment type="caution">
    <text evidence="11">The sequence shown here is derived from an EMBL/GenBank/DDBJ whole genome shotgun (WGS) entry which is preliminary data.</text>
</comment>
<dbReference type="RefSeq" id="WP_289608043.1">
    <property type="nucleotide sequence ID" value="NZ_JAUDCG010000035.1"/>
</dbReference>
<dbReference type="Gene3D" id="3.40.50.300">
    <property type="entry name" value="P-loop containing nucleotide triphosphate hydrolases"/>
    <property type="match status" value="1"/>
</dbReference>
<evidence type="ECO:0000256" key="4">
    <source>
        <dbReference type="ARBA" id="ARBA00022840"/>
    </source>
</evidence>
<feature type="coiled-coil region" evidence="8">
    <location>
        <begin position="229"/>
        <end position="260"/>
    </location>
</feature>
<dbReference type="InterPro" id="IPR005747">
    <property type="entry name" value="MutS2"/>
</dbReference>
<dbReference type="NCBIfam" id="TIGR01069">
    <property type="entry name" value="mutS2"/>
    <property type="match status" value="1"/>
</dbReference>
<dbReference type="InterPro" id="IPR046893">
    <property type="entry name" value="MSSS"/>
</dbReference>
<feature type="domain" description="Smr" evidence="10">
    <location>
        <begin position="699"/>
        <end position="770"/>
    </location>
</feature>
<evidence type="ECO:0000313" key="11">
    <source>
        <dbReference type="EMBL" id="MDM8157598.1"/>
    </source>
</evidence>
<keyword evidence="7" id="KW-0540">Nuclease</keyword>
<evidence type="ECO:0000256" key="8">
    <source>
        <dbReference type="SAM" id="Coils"/>
    </source>
</evidence>
<reference evidence="11" key="1">
    <citation type="submission" date="2023-06" db="EMBL/GenBank/DDBJ databases">
        <title>Identification and characterization of horizontal gene transfer across gut microbiota members of farm animals based on homology search.</title>
        <authorList>
            <person name="Schwarzerova J."/>
            <person name="Nykrynova M."/>
            <person name="Jureckova K."/>
            <person name="Cejkova D."/>
            <person name="Rychlik I."/>
        </authorList>
    </citation>
    <scope>NUCLEOTIDE SEQUENCE</scope>
    <source>
        <strain evidence="11">ET39</strain>
    </source>
</reference>
<keyword evidence="12" id="KW-1185">Reference proteome</keyword>
<dbReference type="PROSITE" id="PS00486">
    <property type="entry name" value="DNA_MISMATCH_REPAIR_2"/>
    <property type="match status" value="1"/>
</dbReference>
<dbReference type="SUPFAM" id="SSF48334">
    <property type="entry name" value="DNA repair protein MutS, domain III"/>
    <property type="match status" value="1"/>
</dbReference>
<dbReference type="Pfam" id="PF01713">
    <property type="entry name" value="Smr"/>
    <property type="match status" value="1"/>
</dbReference>
<keyword evidence="6 7" id="KW-0238">DNA-binding</keyword>
<dbReference type="InterPro" id="IPR002625">
    <property type="entry name" value="Smr_dom"/>
</dbReference>
<dbReference type="InterPro" id="IPR045076">
    <property type="entry name" value="MutS"/>
</dbReference>
<evidence type="ECO:0000256" key="1">
    <source>
        <dbReference type="ARBA" id="ARBA00022730"/>
    </source>
</evidence>
<dbReference type="InterPro" id="IPR007696">
    <property type="entry name" value="DNA_mismatch_repair_MutS_core"/>
</dbReference>
<dbReference type="PANTHER" id="PTHR48466:SF2">
    <property type="entry name" value="OS10G0509000 PROTEIN"/>
    <property type="match status" value="1"/>
</dbReference>
<evidence type="ECO:0000256" key="9">
    <source>
        <dbReference type="SAM" id="MobiDB-lite"/>
    </source>
</evidence>
<dbReference type="Pfam" id="PF20297">
    <property type="entry name" value="MSSS"/>
    <property type="match status" value="1"/>
</dbReference>
<keyword evidence="7 11" id="KW-0255">Endonuclease</keyword>
<dbReference type="EC" id="3.6.4.-" evidence="7"/>
<dbReference type="Gene3D" id="3.30.1370.110">
    <property type="match status" value="1"/>
</dbReference>
<dbReference type="PIRSF" id="PIRSF005814">
    <property type="entry name" value="MutS_YshD"/>
    <property type="match status" value="1"/>
</dbReference>
<dbReference type="InterPro" id="IPR000432">
    <property type="entry name" value="DNA_mismatch_repair_MutS_C"/>
</dbReference>
<dbReference type="PANTHER" id="PTHR48466">
    <property type="entry name" value="OS10G0509000 PROTEIN-RELATED"/>
    <property type="match status" value="1"/>
</dbReference>
<feature type="coiled-coil region" evidence="8">
    <location>
        <begin position="511"/>
        <end position="595"/>
    </location>
</feature>
<gene>
    <name evidence="7" type="primary">mutS2</name>
    <name evidence="7" type="synonym">rqcU</name>
    <name evidence="11" type="ORF">QUV96_08105</name>
</gene>
<sequence>MMGEHFHSIEFDTVKEQIAKHCSFALGADQLMDTRPVFDRLWIQRELRRCREAIAVLREQLSFPNDDIVDVTPWLTHCQKGITLRPQELHGISSFLLTCERVKRFLNEVPAAMEELHDLCSALQTHPGLRRSIDNCISAQGEVYDHASERLASLRKESAQMSGRISEEARRFIASHASILMDTITAIRNERICVLVKVSEKNSVRGIIHGESASGQAVYLEPGSLVALNNRLQSIRGEEEQEIERILRDLSDQVRQKDNELFGDLDTMTLLDVLFAKAKWCIRHDGCVAELNTRDHRLLLQQARHPLIDEQRVVANTYTLAQEKNCLLISGSNTGGKTVTLKTIALFVTMTHAGFPILCERAQVPFFRAIYLDVGDQQSIQESLSTFSSHLSRLSTICEQADEDSFVVLDELGSGTDPNEGECLAIAILEALLKQQARVIASTHFAKVKAFANSRSDILLSCVAFDMETMQPTYRYLEGVSGQSNAFAIARRYHLRADIVERAQVLKEQGQGDAQRLMERLEEQATALQQEKEKLHERLDEVQMLRRQLQEEKQTLKKQQESALQQAMEEARARYEEQLAQADAIIRELRQMNEQHKPHEVSQKLHELRQLQPRQKEETSPETKEDIQKGDYVQLKSLGYHGEVLSVNKNKASVLANGMKLNVSLSDLEKIRRPKQEKSEKSYKKTIRSSFPLECNVIGMHVDEALAVVDKYLDNAILNRAGSVRIVHGMGTGALRKAIHSYLKKHTKVESFRMGGQGEGGLGATIVELKQKGRR</sequence>
<name>A0ABT7UD86_9FIRM</name>
<evidence type="ECO:0000259" key="10">
    <source>
        <dbReference type="PROSITE" id="PS50828"/>
    </source>
</evidence>
<evidence type="ECO:0000256" key="7">
    <source>
        <dbReference type="HAMAP-Rule" id="MF_00092"/>
    </source>
</evidence>
<dbReference type="GO" id="GO:0004519">
    <property type="term" value="F:endonuclease activity"/>
    <property type="evidence" value="ECO:0007669"/>
    <property type="project" value="UniProtKB-KW"/>
</dbReference>
<dbReference type="InterPro" id="IPR027417">
    <property type="entry name" value="P-loop_NTPase"/>
</dbReference>
<evidence type="ECO:0000256" key="3">
    <source>
        <dbReference type="ARBA" id="ARBA00022801"/>
    </source>
</evidence>
<dbReference type="SMART" id="SM00463">
    <property type="entry name" value="SMR"/>
    <property type="match status" value="1"/>
</dbReference>
<proteinExistence type="inferred from homology"/>
<dbReference type="InterPro" id="IPR036187">
    <property type="entry name" value="DNA_mismatch_repair_MutS_sf"/>
</dbReference>
<dbReference type="Pfam" id="PF00488">
    <property type="entry name" value="MutS_V"/>
    <property type="match status" value="1"/>
</dbReference>
<comment type="similarity">
    <text evidence="7">Belongs to the DNA mismatch repair MutS family. MutS2 subfamily.</text>
</comment>
<dbReference type="SUPFAM" id="SSF52540">
    <property type="entry name" value="P-loop containing nucleoside triphosphate hydrolases"/>
    <property type="match status" value="1"/>
</dbReference>
<dbReference type="EMBL" id="JAUDCG010000035">
    <property type="protein sequence ID" value="MDM8157598.1"/>
    <property type="molecule type" value="Genomic_DNA"/>
</dbReference>
<dbReference type="PROSITE" id="PS50828">
    <property type="entry name" value="SMR"/>
    <property type="match status" value="1"/>
</dbReference>
<feature type="compositionally biased region" description="Basic and acidic residues" evidence="9">
    <location>
        <begin position="595"/>
        <end position="629"/>
    </location>
</feature>
<dbReference type="SUPFAM" id="SSF160443">
    <property type="entry name" value="SMR domain-like"/>
    <property type="match status" value="1"/>
</dbReference>
<comment type="function">
    <text evidence="7">Acts as a ribosome collision sensor, splitting the ribosome into its 2 subunits. Detects stalled/collided 70S ribosomes which it binds and splits by an ATP-hydrolysis driven conformational change. Acts upstream of the ribosome quality control system (RQC), a ribosome-associated complex that mediates the extraction of incompletely synthesized nascent chains from stalled ribosomes and their subsequent degradation. Probably generates substrates for RQC.</text>
</comment>
<evidence type="ECO:0000256" key="5">
    <source>
        <dbReference type="ARBA" id="ARBA00022884"/>
    </source>
</evidence>
<dbReference type="InterPro" id="IPR036063">
    <property type="entry name" value="Smr_dom_sf"/>
</dbReference>
<keyword evidence="3 7" id="KW-0378">Hydrolase</keyword>
<keyword evidence="2 7" id="KW-0547">Nucleotide-binding</keyword>
<feature type="region of interest" description="Disordered" evidence="9">
    <location>
        <begin position="595"/>
        <end position="630"/>
    </location>
</feature>
<keyword evidence="8" id="KW-0175">Coiled coil</keyword>
<accession>A0ABT7UD86</accession>
<keyword evidence="4 7" id="KW-0067">ATP-binding</keyword>
<dbReference type="Proteomes" id="UP001529340">
    <property type="component" value="Unassembled WGS sequence"/>
</dbReference>
<dbReference type="EC" id="3.1.-.-" evidence="7"/>